<dbReference type="EMBL" id="KI517537">
    <property type="protein sequence ID" value="ESQ38506.1"/>
    <property type="molecule type" value="Genomic_DNA"/>
</dbReference>
<feature type="region of interest" description="Disordered" evidence="1">
    <location>
        <begin position="237"/>
        <end position="259"/>
    </location>
</feature>
<dbReference type="eggNOG" id="KOG0017">
    <property type="taxonomic scope" value="Eukaryota"/>
</dbReference>
<feature type="domain" description="Retrotransposon Copia-like N-terminal" evidence="2">
    <location>
        <begin position="21"/>
        <end position="59"/>
    </location>
</feature>
<name>V4N0K6_EUTSA</name>
<dbReference type="KEGG" id="eus:EUTSA_v10029155mg"/>
<accession>V4N0K6</accession>
<gene>
    <name evidence="3" type="ORF">EUTSA_v10029155mg</name>
</gene>
<feature type="compositionally biased region" description="Polar residues" evidence="1">
    <location>
        <begin position="237"/>
        <end position="246"/>
    </location>
</feature>
<evidence type="ECO:0000256" key="1">
    <source>
        <dbReference type="SAM" id="MobiDB-lite"/>
    </source>
</evidence>
<evidence type="ECO:0000313" key="4">
    <source>
        <dbReference type="Proteomes" id="UP000030689"/>
    </source>
</evidence>
<dbReference type="PANTHER" id="PTHR37610">
    <property type="entry name" value="CCHC-TYPE DOMAIN-CONTAINING PROTEIN"/>
    <property type="match status" value="1"/>
</dbReference>
<dbReference type="InterPro" id="IPR029472">
    <property type="entry name" value="Copia-like_N"/>
</dbReference>
<dbReference type="AlphaFoldDB" id="V4N0K6"/>
<dbReference type="Gramene" id="ESQ38506">
    <property type="protein sequence ID" value="ESQ38506"/>
    <property type="gene ID" value="EUTSA_v10029155mg"/>
</dbReference>
<sequence>MDEVIQKASLTHISSESTGGSIGIKLNGSNYALWSQVVEMYISGKDKLGYINGELAPPPTTYPSYRKWRTENAIVKGWLINSMEPSLIGNFIRFPKAKEVWDSLANTYSDGTDTSQIYELGQRVLQLKQGGGSVEQFYTSLQGLWREIYFRRPNPMECTADIQHYNKIVQEDRVYTFLAGLDDTLDSIRSDVLRSVPFPTIEEAFAKVRREATRQAVMTRGKKEDFSSLVMAVKGSQQKTASSSHDLQPFTPRHNFTKPRPEGLKCTHCGGNKHTKETCFKVHGHPEGWAEFQAKKKGGE</sequence>
<dbReference type="STRING" id="72664.V4N0K6"/>
<dbReference type="Proteomes" id="UP000030689">
    <property type="component" value="Unassembled WGS sequence"/>
</dbReference>
<keyword evidence="4" id="KW-1185">Reference proteome</keyword>
<protein>
    <recommendedName>
        <fullName evidence="2">Retrotransposon Copia-like N-terminal domain-containing protein</fullName>
    </recommendedName>
</protein>
<evidence type="ECO:0000259" key="2">
    <source>
        <dbReference type="Pfam" id="PF14244"/>
    </source>
</evidence>
<feature type="non-terminal residue" evidence="3">
    <location>
        <position position="300"/>
    </location>
</feature>
<reference evidence="3 4" key="1">
    <citation type="journal article" date="2013" name="Front. Plant Sci.">
        <title>The Reference Genome of the Halophytic Plant Eutrema salsugineum.</title>
        <authorList>
            <person name="Yang R."/>
            <person name="Jarvis D.E."/>
            <person name="Chen H."/>
            <person name="Beilstein M.A."/>
            <person name="Grimwood J."/>
            <person name="Jenkins J."/>
            <person name="Shu S."/>
            <person name="Prochnik S."/>
            <person name="Xin M."/>
            <person name="Ma C."/>
            <person name="Schmutz J."/>
            <person name="Wing R.A."/>
            <person name="Mitchell-Olds T."/>
            <person name="Schumaker K.S."/>
            <person name="Wang X."/>
        </authorList>
    </citation>
    <scope>NUCLEOTIDE SEQUENCE [LARGE SCALE GENOMIC DNA]</scope>
</reference>
<dbReference type="OMA" id="ECTADIQ"/>
<evidence type="ECO:0000313" key="3">
    <source>
        <dbReference type="EMBL" id="ESQ38506.1"/>
    </source>
</evidence>
<dbReference type="PANTHER" id="PTHR37610:SF38">
    <property type="entry name" value="RETROTRANSPOSON COPIA-LIKE N-TERMINAL DOMAIN-CONTAINING PROTEIN"/>
    <property type="match status" value="1"/>
</dbReference>
<proteinExistence type="predicted"/>
<dbReference type="Pfam" id="PF14244">
    <property type="entry name" value="Retrotran_gag_3"/>
    <property type="match status" value="1"/>
</dbReference>
<organism evidence="3 4">
    <name type="scientific">Eutrema salsugineum</name>
    <name type="common">Saltwater cress</name>
    <name type="synonym">Sisymbrium salsugineum</name>
    <dbReference type="NCBI Taxonomy" id="72664"/>
    <lineage>
        <taxon>Eukaryota</taxon>
        <taxon>Viridiplantae</taxon>
        <taxon>Streptophyta</taxon>
        <taxon>Embryophyta</taxon>
        <taxon>Tracheophyta</taxon>
        <taxon>Spermatophyta</taxon>
        <taxon>Magnoliopsida</taxon>
        <taxon>eudicotyledons</taxon>
        <taxon>Gunneridae</taxon>
        <taxon>Pentapetalae</taxon>
        <taxon>rosids</taxon>
        <taxon>malvids</taxon>
        <taxon>Brassicales</taxon>
        <taxon>Brassicaceae</taxon>
        <taxon>Eutremeae</taxon>
        <taxon>Eutrema</taxon>
    </lineage>
</organism>